<dbReference type="EMBL" id="CP009403">
    <property type="protein sequence ID" value="AIO02025.1"/>
    <property type="molecule type" value="Genomic_DNA"/>
</dbReference>
<gene>
    <name evidence="2" type="ORF">LPMP_344030</name>
</gene>
<keyword evidence="1" id="KW-0472">Membrane</keyword>
<dbReference type="GeneID" id="22578908"/>
<evidence type="ECO:0000313" key="3">
    <source>
        <dbReference type="Proteomes" id="UP000063063"/>
    </source>
</evidence>
<dbReference type="OrthoDB" id="272182at2759"/>
<organism evidence="2 3">
    <name type="scientific">Leishmania panamensis</name>
    <dbReference type="NCBI Taxonomy" id="5679"/>
    <lineage>
        <taxon>Eukaryota</taxon>
        <taxon>Discoba</taxon>
        <taxon>Euglenozoa</taxon>
        <taxon>Kinetoplastea</taxon>
        <taxon>Metakinetoplastina</taxon>
        <taxon>Trypanosomatida</taxon>
        <taxon>Trypanosomatidae</taxon>
        <taxon>Leishmaniinae</taxon>
        <taxon>Leishmania</taxon>
        <taxon>Leishmania guyanensis species complex</taxon>
    </lineage>
</organism>
<feature type="transmembrane region" description="Helical" evidence="1">
    <location>
        <begin position="7"/>
        <end position="26"/>
    </location>
</feature>
<evidence type="ECO:0000256" key="1">
    <source>
        <dbReference type="SAM" id="Phobius"/>
    </source>
</evidence>
<feature type="transmembrane region" description="Helical" evidence="1">
    <location>
        <begin position="64"/>
        <end position="86"/>
    </location>
</feature>
<evidence type="ECO:0000313" key="2">
    <source>
        <dbReference type="EMBL" id="AIO02025.1"/>
    </source>
</evidence>
<dbReference type="Proteomes" id="UP000063063">
    <property type="component" value="Chromosome 34"/>
</dbReference>
<reference evidence="2 3" key="1">
    <citation type="journal article" date="2015" name="Sci. Rep.">
        <title>The genome of Leishmania panamensis: insights into genomics of the L. (Viannia) subgenus.</title>
        <authorList>
            <person name="Llanes A."/>
            <person name="Restrepo C.M."/>
            <person name="Vecchio G.D."/>
            <person name="Anguizola F.J."/>
            <person name="Lleonart R."/>
        </authorList>
    </citation>
    <scope>NUCLEOTIDE SEQUENCE [LARGE SCALE GENOMIC DNA]</scope>
    <source>
        <strain evidence="2 3">MHOM/PA/94/PSC-1</strain>
    </source>
</reference>
<accession>A0A088S357</accession>
<dbReference type="RefSeq" id="XP_010702825.1">
    <property type="nucleotide sequence ID" value="XM_010704523.1"/>
</dbReference>
<keyword evidence="1" id="KW-0812">Transmembrane</keyword>
<dbReference type="eggNOG" id="ENOG502SHJB">
    <property type="taxonomic scope" value="Eukaryota"/>
</dbReference>
<keyword evidence="1" id="KW-1133">Transmembrane helix</keyword>
<keyword evidence="3" id="KW-1185">Reference proteome</keyword>
<dbReference type="VEuPathDB" id="TriTrypDB:LPAL13_340047600"/>
<protein>
    <submittedName>
        <fullName evidence="2">Uncharacterized protein</fullName>
    </submittedName>
</protein>
<dbReference type="VEuPathDB" id="TriTrypDB:LPMP_344030"/>
<proteinExistence type="predicted"/>
<name>A0A088S357_LEIPA</name>
<dbReference type="KEGG" id="lpan:LPMP_344030"/>
<sequence>MFDPLRLLVLSFLYYFGFAYAAFTALKQRSTTIVVTESSVTTPMAANARCLRTKVSIDIPSLKLMIMLTSMTLLSLVGADWFPLFAEMRVIFMYTLLFAPPLAQQELYDQLFAPLLAHAGTVVRSPKIRGFVARKVPLFLVRLCVDVAIAFVNYTQRSRSLDGNAAQDILRGLQFSQRALQQVPDVPLESEDATHVRSARDSSGAADIKNVRRALIVEKATKGFNAHIPLGRVVRDDYIDPESSLSVATASLSTMSPFSSTRGDGLLASLHSEYLHSALEGSEDSRTDDVRRCCRNHKKVFGIS</sequence>
<dbReference type="AlphaFoldDB" id="A0A088S357"/>